<name>A0A6A1UXL9_9ROSI</name>
<dbReference type="PANTHER" id="PTHR33710">
    <property type="entry name" value="BNAC02G09200D PROTEIN"/>
    <property type="match status" value="1"/>
</dbReference>
<dbReference type="InterPro" id="IPR036691">
    <property type="entry name" value="Endo/exonu/phosph_ase_sf"/>
</dbReference>
<dbReference type="AlphaFoldDB" id="A0A6A1UXL9"/>
<evidence type="ECO:0000313" key="2">
    <source>
        <dbReference type="Proteomes" id="UP000516437"/>
    </source>
</evidence>
<reference evidence="1 2" key="1">
    <citation type="journal article" date="2019" name="Plant Biotechnol. J.">
        <title>The red bayberry genome and genetic basis of sex determination.</title>
        <authorList>
            <person name="Jia H.M."/>
            <person name="Jia H.J."/>
            <person name="Cai Q.L."/>
            <person name="Wang Y."/>
            <person name="Zhao H.B."/>
            <person name="Yang W.F."/>
            <person name="Wang G.Y."/>
            <person name="Li Y.H."/>
            <person name="Zhan D.L."/>
            <person name="Shen Y.T."/>
            <person name="Niu Q.F."/>
            <person name="Chang L."/>
            <person name="Qiu J."/>
            <person name="Zhao L."/>
            <person name="Xie H.B."/>
            <person name="Fu W.Y."/>
            <person name="Jin J."/>
            <person name="Li X.W."/>
            <person name="Jiao Y."/>
            <person name="Zhou C.C."/>
            <person name="Tu T."/>
            <person name="Chai C.Y."/>
            <person name="Gao J.L."/>
            <person name="Fan L.J."/>
            <person name="van de Weg E."/>
            <person name="Wang J.Y."/>
            <person name="Gao Z.S."/>
        </authorList>
    </citation>
    <scope>NUCLEOTIDE SEQUENCE [LARGE SCALE GENOMIC DNA]</scope>
    <source>
        <tissue evidence="1">Leaves</tissue>
    </source>
</reference>
<evidence type="ECO:0000313" key="1">
    <source>
        <dbReference type="EMBL" id="KAB1205073.1"/>
    </source>
</evidence>
<protein>
    <recommendedName>
        <fullName evidence="3">Reverse transcriptase zinc-binding domain-containing protein</fullName>
    </recommendedName>
</protein>
<dbReference type="SUPFAM" id="SSF56219">
    <property type="entry name" value="DNase I-like"/>
    <property type="match status" value="1"/>
</dbReference>
<gene>
    <name evidence="1" type="ORF">CJ030_MR7G016717</name>
</gene>
<dbReference type="OrthoDB" id="1113909at2759"/>
<comment type="caution">
    <text evidence="1">The sequence shown here is derived from an EMBL/GenBank/DDBJ whole genome shotgun (WGS) entry which is preliminary data.</text>
</comment>
<organism evidence="1 2">
    <name type="scientific">Morella rubra</name>
    <name type="common">Chinese bayberry</name>
    <dbReference type="NCBI Taxonomy" id="262757"/>
    <lineage>
        <taxon>Eukaryota</taxon>
        <taxon>Viridiplantae</taxon>
        <taxon>Streptophyta</taxon>
        <taxon>Embryophyta</taxon>
        <taxon>Tracheophyta</taxon>
        <taxon>Spermatophyta</taxon>
        <taxon>Magnoliopsida</taxon>
        <taxon>eudicotyledons</taxon>
        <taxon>Gunneridae</taxon>
        <taxon>Pentapetalae</taxon>
        <taxon>rosids</taxon>
        <taxon>fabids</taxon>
        <taxon>Fagales</taxon>
        <taxon>Myricaceae</taxon>
        <taxon>Morella</taxon>
    </lineage>
</organism>
<sequence>MIDLDFSGNPFTWTNGREGGGLIMERLDRGLRNSDWRQLFLRATVRHLVHYASDHGPILLDTMGDSHQCPLPLRFETFWAVDPRSVQVVHDVWREDRAGSPACSLCQNLKAAKVALRWWNKHVFGEIKQRIGSLQRELDDLQIHISYHGGGLWASTKECELSRQILEAQQQDELLWKNKSRITWLQTPDLNTNFFHLSTITRRRVIVLRLFKMILGRGYVGDKLLDITKRLTSKVYLSVIMLLSPGI</sequence>
<dbReference type="PANTHER" id="PTHR33710:SF77">
    <property type="entry name" value="DNASE I-LIKE SUPERFAMILY PROTEIN"/>
    <property type="match status" value="1"/>
</dbReference>
<accession>A0A6A1UXL9</accession>
<evidence type="ECO:0008006" key="3">
    <source>
        <dbReference type="Google" id="ProtNLM"/>
    </source>
</evidence>
<keyword evidence="2" id="KW-1185">Reference proteome</keyword>
<dbReference type="EMBL" id="RXIC02000025">
    <property type="protein sequence ID" value="KAB1205073.1"/>
    <property type="molecule type" value="Genomic_DNA"/>
</dbReference>
<proteinExistence type="predicted"/>
<dbReference type="Proteomes" id="UP000516437">
    <property type="component" value="Chromosome 7"/>
</dbReference>